<evidence type="ECO:0000256" key="1">
    <source>
        <dbReference type="ARBA" id="ARBA00022490"/>
    </source>
</evidence>
<dbReference type="Pfam" id="PF25133">
    <property type="entry name" value="TYW2_N_2"/>
    <property type="match status" value="1"/>
</dbReference>
<evidence type="ECO:0000256" key="5">
    <source>
        <dbReference type="ARBA" id="ARBA00022694"/>
    </source>
</evidence>
<dbReference type="Gene3D" id="3.40.50.150">
    <property type="entry name" value="Vaccinia Virus protein VP39"/>
    <property type="match status" value="1"/>
</dbReference>
<dbReference type="Gene3D" id="3.30.300.110">
    <property type="entry name" value="Met-10+ protein-like domains"/>
    <property type="match status" value="1"/>
</dbReference>
<dbReference type="GO" id="GO:0002939">
    <property type="term" value="P:tRNA N1-guanine methylation"/>
    <property type="evidence" value="ECO:0007669"/>
    <property type="project" value="TreeGrafter"/>
</dbReference>
<evidence type="ECO:0000259" key="6">
    <source>
        <dbReference type="PROSITE" id="PS51684"/>
    </source>
</evidence>
<keyword evidence="5" id="KW-0819">tRNA processing</keyword>
<name>F7XKU8_METZD</name>
<evidence type="ECO:0000256" key="2">
    <source>
        <dbReference type="ARBA" id="ARBA00022603"/>
    </source>
</evidence>
<dbReference type="InterPro" id="IPR029063">
    <property type="entry name" value="SAM-dependent_MTases_sf"/>
</dbReference>
<dbReference type="HOGENOM" id="CLU_022610_0_0_2"/>
<dbReference type="SUPFAM" id="SSF53335">
    <property type="entry name" value="S-adenosyl-L-methionine-dependent methyltransferases"/>
    <property type="match status" value="1"/>
</dbReference>
<dbReference type="InterPro" id="IPR056744">
    <property type="entry name" value="TRM5/TYW2-like_N"/>
</dbReference>
<evidence type="ECO:0000313" key="7">
    <source>
        <dbReference type="EMBL" id="AEH61815.1"/>
    </source>
</evidence>
<keyword evidence="1" id="KW-0963">Cytoplasm</keyword>
<dbReference type="RefSeq" id="WP_013899250.1">
    <property type="nucleotide sequence ID" value="NC_015676.1"/>
</dbReference>
<evidence type="ECO:0000256" key="3">
    <source>
        <dbReference type="ARBA" id="ARBA00022679"/>
    </source>
</evidence>
<organism evidence="7 8">
    <name type="scientific">Methanosalsum zhilinae (strain DSM 4017 / NBRC 107636 / OCM 62 / WeN5)</name>
    <name type="common">Methanohalophilus zhilinae</name>
    <dbReference type="NCBI Taxonomy" id="679901"/>
    <lineage>
        <taxon>Archaea</taxon>
        <taxon>Methanobacteriati</taxon>
        <taxon>Methanobacteriota</taxon>
        <taxon>Stenosarchaea group</taxon>
        <taxon>Methanomicrobia</taxon>
        <taxon>Methanosarcinales</taxon>
        <taxon>Methanosarcinaceae</taxon>
        <taxon>Methanosalsum</taxon>
    </lineage>
</organism>
<dbReference type="OrthoDB" id="8079at2157"/>
<dbReference type="GO" id="GO:0008175">
    <property type="term" value="F:tRNA methyltransferase activity"/>
    <property type="evidence" value="ECO:0007669"/>
    <property type="project" value="TreeGrafter"/>
</dbReference>
<dbReference type="InterPro" id="IPR030382">
    <property type="entry name" value="MeTrfase_TRM5/TYW2"/>
</dbReference>
<dbReference type="KEGG" id="mzh:Mzhil_1982"/>
<keyword evidence="2" id="KW-0489">Methyltransferase</keyword>
<evidence type="ECO:0000256" key="4">
    <source>
        <dbReference type="ARBA" id="ARBA00022691"/>
    </source>
</evidence>
<dbReference type="PROSITE" id="PS51684">
    <property type="entry name" value="SAM_MT_TRM5_TYW2"/>
    <property type="match status" value="1"/>
</dbReference>
<dbReference type="GO" id="GO:0005737">
    <property type="term" value="C:cytoplasm"/>
    <property type="evidence" value="ECO:0007669"/>
    <property type="project" value="TreeGrafter"/>
</dbReference>
<reference evidence="7 8" key="1">
    <citation type="submission" date="2010-07" db="EMBL/GenBank/DDBJ databases">
        <title>The complete genome of Methanosalsum zhilinae DSM 4017.</title>
        <authorList>
            <consortium name="US DOE Joint Genome Institute (JGI-PGF)"/>
            <person name="Lucas S."/>
            <person name="Copeland A."/>
            <person name="Lapidus A."/>
            <person name="Glavina del Rio T."/>
            <person name="Dalin E."/>
            <person name="Tice H."/>
            <person name="Bruce D."/>
            <person name="Goodwin L."/>
            <person name="Pitluck S."/>
            <person name="Kyrpides N."/>
            <person name="Mavromatis K."/>
            <person name="Ovchinnikova G."/>
            <person name="Daligault H."/>
            <person name="Detter J.C."/>
            <person name="Han C."/>
            <person name="Tapia R."/>
            <person name="Larimer F."/>
            <person name="Land M."/>
            <person name="Hauser L."/>
            <person name="Markowitz V."/>
            <person name="Cheng J.-F."/>
            <person name="Hugenholtz P."/>
            <person name="Woyke T."/>
            <person name="Wu D."/>
            <person name="Spring S."/>
            <person name="Schueler E."/>
            <person name="Brambilla E."/>
            <person name="Klenk H.-P."/>
            <person name="Eisen J.A."/>
        </authorList>
    </citation>
    <scope>NUCLEOTIDE SEQUENCE [LARGE SCALE GENOMIC DNA]</scope>
    <source>
        <strain evidence="8">DSM 4017 / NBRC 107636 / OCM 62 / WeN5</strain>
    </source>
</reference>
<keyword evidence="3" id="KW-0808">Transferase</keyword>
<proteinExistence type="predicted"/>
<dbReference type="Pfam" id="PF02475">
    <property type="entry name" value="TRM5-TYW2_MTfase"/>
    <property type="match status" value="1"/>
</dbReference>
<keyword evidence="4" id="KW-0949">S-adenosyl-L-methionine</keyword>
<keyword evidence="8" id="KW-1185">Reference proteome</keyword>
<dbReference type="PANTHER" id="PTHR23245">
    <property type="entry name" value="TRNA METHYLTRANSFERASE"/>
    <property type="match status" value="1"/>
</dbReference>
<dbReference type="PANTHER" id="PTHR23245:SF36">
    <property type="entry name" value="TRNA (GUANINE(37)-N1)-METHYLTRANSFERASE"/>
    <property type="match status" value="1"/>
</dbReference>
<dbReference type="InterPro" id="IPR056743">
    <property type="entry name" value="TRM5-TYW2-like_MTfase"/>
</dbReference>
<accession>F7XKU8</accession>
<sequence length="265" mass="30086">MKKMEQIIAETVSSDMAHLIPARFDVLGDIAVVQIPPDIGPYKRAIAEAIVENRRDINVVLNKITKLTGDSRTASFECLLGNRFTTDYREYGYVYRIDLANAFFNSRLSYERQRIQSQVKTDEMVVVPFSGVGPFAIPAAKKATVVAVDSNHRACRLLKYNSRINSVEDNLSIVHSDACSIRSMFSQDFDRAIVPAPYGMDRFLKIISDCIKKGGMIHFYTFKKEHQIPELIHTYHRSGLDVRFYRRCGNVAPGVSRWALDLIKT</sequence>
<evidence type="ECO:0000313" key="8">
    <source>
        <dbReference type="Proteomes" id="UP000006622"/>
    </source>
</evidence>
<feature type="domain" description="SAM-dependent methyltransferase TRM5/TYW2-type" evidence="6">
    <location>
        <begin position="24"/>
        <end position="265"/>
    </location>
</feature>
<protein>
    <recommendedName>
        <fullName evidence="6">SAM-dependent methyltransferase TRM5/TYW2-type domain-containing protein</fullName>
    </recommendedName>
</protein>
<dbReference type="Proteomes" id="UP000006622">
    <property type="component" value="Chromosome"/>
</dbReference>
<dbReference type="STRING" id="679901.Mzhil_1982"/>
<gene>
    <name evidence="7" type="ordered locus">Mzhil_1982</name>
</gene>
<dbReference type="GeneID" id="10823627"/>
<dbReference type="CDD" id="cd02440">
    <property type="entry name" value="AdoMet_MTases"/>
    <property type="match status" value="1"/>
</dbReference>
<dbReference type="EMBL" id="CP002101">
    <property type="protein sequence ID" value="AEH61815.1"/>
    <property type="molecule type" value="Genomic_DNA"/>
</dbReference>
<dbReference type="AlphaFoldDB" id="F7XKU8"/>